<dbReference type="EMBL" id="GGFM01010443">
    <property type="protein sequence ID" value="MBW31194.1"/>
    <property type="molecule type" value="Transcribed_RNA"/>
</dbReference>
<organism evidence="2">
    <name type="scientific">Anopheles braziliensis</name>
    <dbReference type="NCBI Taxonomy" id="58242"/>
    <lineage>
        <taxon>Eukaryota</taxon>
        <taxon>Metazoa</taxon>
        <taxon>Ecdysozoa</taxon>
        <taxon>Arthropoda</taxon>
        <taxon>Hexapoda</taxon>
        <taxon>Insecta</taxon>
        <taxon>Pterygota</taxon>
        <taxon>Neoptera</taxon>
        <taxon>Endopterygota</taxon>
        <taxon>Diptera</taxon>
        <taxon>Nematocera</taxon>
        <taxon>Culicoidea</taxon>
        <taxon>Culicidae</taxon>
        <taxon>Anophelinae</taxon>
        <taxon>Anopheles</taxon>
    </lineage>
</organism>
<evidence type="ECO:0000256" key="1">
    <source>
        <dbReference type="SAM" id="SignalP"/>
    </source>
</evidence>
<dbReference type="AlphaFoldDB" id="A0A2M3ZRK6"/>
<feature type="signal peptide" evidence="1">
    <location>
        <begin position="1"/>
        <end position="21"/>
    </location>
</feature>
<reference evidence="2" key="1">
    <citation type="submission" date="2018-01" db="EMBL/GenBank/DDBJ databases">
        <title>An insight into the sialome of Amazonian anophelines.</title>
        <authorList>
            <person name="Ribeiro J.M."/>
            <person name="Scarpassa V."/>
            <person name="Calvo E."/>
        </authorList>
    </citation>
    <scope>NUCLEOTIDE SEQUENCE</scope>
    <source>
        <tissue evidence="2">Salivary glands</tissue>
    </source>
</reference>
<feature type="chain" id="PRO_5014798532" evidence="1">
    <location>
        <begin position="22"/>
        <end position="149"/>
    </location>
</feature>
<name>A0A2M3ZRK6_9DIPT</name>
<proteinExistence type="predicted"/>
<evidence type="ECO:0000313" key="2">
    <source>
        <dbReference type="EMBL" id="MBW31194.1"/>
    </source>
</evidence>
<accession>A0A2M3ZRK6</accession>
<protein>
    <submittedName>
        <fullName evidence="2">Putative secreted peptide</fullName>
    </submittedName>
</protein>
<keyword evidence="1" id="KW-0732">Signal</keyword>
<sequence>MLVLFSLSACTFVGLLPNSLSFTDGGNTRIPNLWPFFCVLGSSPAAPTVEVFVSAAGACLVWNVSSIISRICCLKECFFGSRSCSLCTVAGAFAIEDGLAARLSIFSGESSAGNSFFRELRSIVFRSDWLLERYSGCVRLWWPGLGLCV</sequence>